<feature type="compositionally biased region" description="Low complexity" evidence="1">
    <location>
        <begin position="102"/>
        <end position="111"/>
    </location>
</feature>
<feature type="compositionally biased region" description="Polar residues" evidence="1">
    <location>
        <begin position="133"/>
        <end position="143"/>
    </location>
</feature>
<gene>
    <name evidence="2" type="ORF">MONBRDRAFT_10745</name>
</gene>
<feature type="compositionally biased region" description="Basic residues" evidence="1">
    <location>
        <begin position="38"/>
        <end position="49"/>
    </location>
</feature>
<feature type="compositionally biased region" description="Basic residues" evidence="1">
    <location>
        <begin position="119"/>
        <end position="130"/>
    </location>
</feature>
<evidence type="ECO:0000313" key="3">
    <source>
        <dbReference type="Proteomes" id="UP000001357"/>
    </source>
</evidence>
<dbReference type="GeneID" id="5893749"/>
<dbReference type="EMBL" id="CH991564">
    <property type="protein sequence ID" value="EDQ86653.1"/>
    <property type="molecule type" value="Genomic_DNA"/>
</dbReference>
<feature type="compositionally biased region" description="Basic residues" evidence="1">
    <location>
        <begin position="87"/>
        <end position="98"/>
    </location>
</feature>
<accession>A9V741</accession>
<reference evidence="2 3" key="1">
    <citation type="journal article" date="2008" name="Nature">
        <title>The genome of the choanoflagellate Monosiga brevicollis and the origin of metazoans.</title>
        <authorList>
            <consortium name="JGI Sequencing"/>
            <person name="King N."/>
            <person name="Westbrook M.J."/>
            <person name="Young S.L."/>
            <person name="Kuo A."/>
            <person name="Abedin M."/>
            <person name="Chapman J."/>
            <person name="Fairclough S."/>
            <person name="Hellsten U."/>
            <person name="Isogai Y."/>
            <person name="Letunic I."/>
            <person name="Marr M."/>
            <person name="Pincus D."/>
            <person name="Putnam N."/>
            <person name="Rokas A."/>
            <person name="Wright K.J."/>
            <person name="Zuzow R."/>
            <person name="Dirks W."/>
            <person name="Good M."/>
            <person name="Goodstein D."/>
            <person name="Lemons D."/>
            <person name="Li W."/>
            <person name="Lyons J.B."/>
            <person name="Morris A."/>
            <person name="Nichols S."/>
            <person name="Richter D.J."/>
            <person name="Salamov A."/>
            <person name="Bork P."/>
            <person name="Lim W.A."/>
            <person name="Manning G."/>
            <person name="Miller W.T."/>
            <person name="McGinnis W."/>
            <person name="Shapiro H."/>
            <person name="Tjian R."/>
            <person name="Grigoriev I.V."/>
            <person name="Rokhsar D."/>
        </authorList>
    </citation>
    <scope>NUCLEOTIDE SEQUENCE [LARGE SCALE GENOMIC DNA]</scope>
    <source>
        <strain evidence="3">MX1 / ATCC 50154</strain>
    </source>
</reference>
<proteinExistence type="predicted"/>
<feature type="compositionally biased region" description="Basic and acidic residues" evidence="1">
    <location>
        <begin position="50"/>
        <end position="86"/>
    </location>
</feature>
<feature type="compositionally biased region" description="Basic residues" evidence="1">
    <location>
        <begin position="18"/>
        <end position="30"/>
    </location>
</feature>
<feature type="compositionally biased region" description="Basic and acidic residues" evidence="1">
    <location>
        <begin position="1"/>
        <end position="17"/>
    </location>
</feature>
<evidence type="ECO:0000313" key="2">
    <source>
        <dbReference type="EMBL" id="EDQ86653.1"/>
    </source>
</evidence>
<name>A9V741_MONBE</name>
<sequence length="248" mass="29231">MDEVRSTRERERREERRERHKKRKSHKKHKDRDEDKKRLKSSSRHHDRKKSRDRDRDRDRERSRDRESSRDRERSRDRESSRDRGTHRLRHRKRHAHKHDMSSSSSSSSSSDTDEGTRHGRRHERRSHHSQAKEQCTVSTSLAGPSREKPSADQIAAMRAAILAAASDQDDPVPTKRIMTMQTPAEYAKQQAEVRREFDPDTGRYRYVPALVSLSSFLASDYRQGRACVSRHVAQASQPSFNVQMDWL</sequence>
<dbReference type="AlphaFoldDB" id="A9V741"/>
<dbReference type="Proteomes" id="UP000001357">
    <property type="component" value="Unassembled WGS sequence"/>
</dbReference>
<organism evidence="2 3">
    <name type="scientific">Monosiga brevicollis</name>
    <name type="common">Choanoflagellate</name>
    <dbReference type="NCBI Taxonomy" id="81824"/>
    <lineage>
        <taxon>Eukaryota</taxon>
        <taxon>Choanoflagellata</taxon>
        <taxon>Craspedida</taxon>
        <taxon>Salpingoecidae</taxon>
        <taxon>Monosiga</taxon>
    </lineage>
</organism>
<dbReference type="KEGG" id="mbr:MONBRDRAFT_10745"/>
<keyword evidence="3" id="KW-1185">Reference proteome</keyword>
<feature type="region of interest" description="Disordered" evidence="1">
    <location>
        <begin position="1"/>
        <end position="154"/>
    </location>
</feature>
<dbReference type="RefSeq" id="XP_001748489.1">
    <property type="nucleotide sequence ID" value="XM_001748437.1"/>
</dbReference>
<dbReference type="InParanoid" id="A9V741"/>
<protein>
    <submittedName>
        <fullName evidence="2">Uncharacterized protein</fullName>
    </submittedName>
</protein>
<evidence type="ECO:0000256" key="1">
    <source>
        <dbReference type="SAM" id="MobiDB-lite"/>
    </source>
</evidence>